<dbReference type="GO" id="GO:0004519">
    <property type="term" value="F:endonuclease activity"/>
    <property type="evidence" value="ECO:0007669"/>
    <property type="project" value="InterPro"/>
</dbReference>
<dbReference type="Pfam" id="PF05944">
    <property type="entry name" value="Phage_term_smal"/>
    <property type="match status" value="1"/>
</dbReference>
<accession>A0A1I1XSL3</accession>
<keyword evidence="2" id="KW-1185">Reference proteome</keyword>
<dbReference type="GO" id="GO:0003677">
    <property type="term" value="F:DNA binding"/>
    <property type="evidence" value="ECO:0007669"/>
    <property type="project" value="InterPro"/>
</dbReference>
<name>A0A1I1XSL3_9BURK</name>
<dbReference type="Proteomes" id="UP000199517">
    <property type="component" value="Unassembled WGS sequence"/>
</dbReference>
<evidence type="ECO:0000313" key="1">
    <source>
        <dbReference type="EMBL" id="SFE10357.1"/>
    </source>
</evidence>
<sequence>MRQTPAQRHRMHHLALQQAALAESGNVHGQTVGTAYELHLAQLHQHRLALKDMHSVERKIEAKRTMLPAYDAYLDGVLEARPGTQDDVLATLLVWHIDAGNYERGLQLADYAMTSGIKPPDQYNRNLPTIVQDEIAEAILAGKKQGPAAILLAAQAIALTEAADTPDQAKSKLYKAAGWAVLGKTGTHDVDMKTRPLKTCKEALPLLQRAMELDPRAGVKKDIERLDRRLAGKDQD</sequence>
<gene>
    <name evidence="1" type="ORF">SAMN04489710_11492</name>
</gene>
<dbReference type="STRING" id="32040.SAMN04489710_11492"/>
<reference evidence="2" key="1">
    <citation type="submission" date="2016-10" db="EMBL/GenBank/DDBJ databases">
        <authorList>
            <person name="Varghese N."/>
            <person name="Submissions S."/>
        </authorList>
    </citation>
    <scope>NUCLEOTIDE SEQUENCE [LARGE SCALE GENOMIC DNA]</scope>
    <source>
        <strain evidence="2">DSM 7481</strain>
    </source>
</reference>
<organism evidence="1 2">
    <name type="scientific">Paracidovorax konjaci</name>
    <dbReference type="NCBI Taxonomy" id="32040"/>
    <lineage>
        <taxon>Bacteria</taxon>
        <taxon>Pseudomonadati</taxon>
        <taxon>Pseudomonadota</taxon>
        <taxon>Betaproteobacteria</taxon>
        <taxon>Burkholderiales</taxon>
        <taxon>Comamonadaceae</taxon>
        <taxon>Paracidovorax</taxon>
    </lineage>
</organism>
<dbReference type="AlphaFoldDB" id="A0A1I1XSL3"/>
<dbReference type="EMBL" id="FOMQ01000014">
    <property type="protein sequence ID" value="SFE10357.1"/>
    <property type="molecule type" value="Genomic_DNA"/>
</dbReference>
<dbReference type="OrthoDB" id="8562788at2"/>
<dbReference type="InterPro" id="IPR010270">
    <property type="entry name" value="Phage_P2_GpM"/>
</dbReference>
<evidence type="ECO:0000313" key="2">
    <source>
        <dbReference type="Proteomes" id="UP000199517"/>
    </source>
</evidence>
<protein>
    <submittedName>
        <fullName evidence="1">Phage small terminase subunit</fullName>
    </submittedName>
</protein>
<proteinExistence type="predicted"/>